<reference evidence="2" key="2">
    <citation type="submission" date="2024-10" db="UniProtKB">
        <authorList>
            <consortium name="EnsemblProtists"/>
        </authorList>
    </citation>
    <scope>IDENTIFICATION</scope>
</reference>
<organism evidence="2 3">
    <name type="scientific">Emiliania huxleyi (strain CCMP1516)</name>
    <dbReference type="NCBI Taxonomy" id="280463"/>
    <lineage>
        <taxon>Eukaryota</taxon>
        <taxon>Haptista</taxon>
        <taxon>Haptophyta</taxon>
        <taxon>Prymnesiophyceae</taxon>
        <taxon>Isochrysidales</taxon>
        <taxon>Noelaerhabdaceae</taxon>
        <taxon>Emiliania</taxon>
    </lineage>
</organism>
<dbReference type="EnsemblProtists" id="EOD06749">
    <property type="protein sequence ID" value="EOD06749"/>
    <property type="gene ID" value="EMIHUDRAFT_218793"/>
</dbReference>
<evidence type="ECO:0008006" key="4">
    <source>
        <dbReference type="Google" id="ProtNLM"/>
    </source>
</evidence>
<proteinExistence type="predicted"/>
<evidence type="ECO:0000256" key="1">
    <source>
        <dbReference type="SAM" id="MobiDB-lite"/>
    </source>
</evidence>
<feature type="compositionally biased region" description="Basic and acidic residues" evidence="1">
    <location>
        <begin position="39"/>
        <end position="48"/>
    </location>
</feature>
<dbReference type="RefSeq" id="XP_005759178.1">
    <property type="nucleotide sequence ID" value="XM_005759121.1"/>
</dbReference>
<protein>
    <recommendedName>
        <fullName evidence="4">UBA domain-containing protein</fullName>
    </recommendedName>
</protein>
<sequence>MAGVNDELTRKLAARGIGRGNLVDGVKDGLADGSILVQKRNEMDRDHSPNTGASPKASPVAARSKRKGLLGGIRNRSKTG</sequence>
<accession>A0A0D3I664</accession>
<name>A0A0D3I664_EMIH1</name>
<dbReference type="Proteomes" id="UP000013827">
    <property type="component" value="Unassembled WGS sequence"/>
</dbReference>
<evidence type="ECO:0000313" key="2">
    <source>
        <dbReference type="EnsemblProtists" id="EOD06749"/>
    </source>
</evidence>
<dbReference type="PaxDb" id="2903-EOD06749"/>
<dbReference type="AlphaFoldDB" id="A0A0D3I664"/>
<evidence type="ECO:0000313" key="3">
    <source>
        <dbReference type="Proteomes" id="UP000013827"/>
    </source>
</evidence>
<feature type="region of interest" description="Disordered" evidence="1">
    <location>
        <begin position="37"/>
        <end position="80"/>
    </location>
</feature>
<dbReference type="HOGENOM" id="CLU_2594833_0_0_1"/>
<dbReference type="KEGG" id="ehx:EMIHUDRAFT_218793"/>
<dbReference type="GeneID" id="17252966"/>
<keyword evidence="3" id="KW-1185">Reference proteome</keyword>
<reference evidence="3" key="1">
    <citation type="journal article" date="2013" name="Nature">
        <title>Pan genome of the phytoplankton Emiliania underpins its global distribution.</title>
        <authorList>
            <person name="Read B.A."/>
            <person name="Kegel J."/>
            <person name="Klute M.J."/>
            <person name="Kuo A."/>
            <person name="Lefebvre S.C."/>
            <person name="Maumus F."/>
            <person name="Mayer C."/>
            <person name="Miller J."/>
            <person name="Monier A."/>
            <person name="Salamov A."/>
            <person name="Young J."/>
            <person name="Aguilar M."/>
            <person name="Claverie J.M."/>
            <person name="Frickenhaus S."/>
            <person name="Gonzalez K."/>
            <person name="Herman E.K."/>
            <person name="Lin Y.C."/>
            <person name="Napier J."/>
            <person name="Ogata H."/>
            <person name="Sarno A.F."/>
            <person name="Shmutz J."/>
            <person name="Schroeder D."/>
            <person name="de Vargas C."/>
            <person name="Verret F."/>
            <person name="von Dassow P."/>
            <person name="Valentin K."/>
            <person name="Van de Peer Y."/>
            <person name="Wheeler G."/>
            <person name="Dacks J.B."/>
            <person name="Delwiche C.F."/>
            <person name="Dyhrman S.T."/>
            <person name="Glockner G."/>
            <person name="John U."/>
            <person name="Richards T."/>
            <person name="Worden A.Z."/>
            <person name="Zhang X."/>
            <person name="Grigoriev I.V."/>
            <person name="Allen A.E."/>
            <person name="Bidle K."/>
            <person name="Borodovsky M."/>
            <person name="Bowler C."/>
            <person name="Brownlee C."/>
            <person name="Cock J.M."/>
            <person name="Elias M."/>
            <person name="Gladyshev V.N."/>
            <person name="Groth M."/>
            <person name="Guda C."/>
            <person name="Hadaegh A."/>
            <person name="Iglesias-Rodriguez M.D."/>
            <person name="Jenkins J."/>
            <person name="Jones B.M."/>
            <person name="Lawson T."/>
            <person name="Leese F."/>
            <person name="Lindquist E."/>
            <person name="Lobanov A."/>
            <person name="Lomsadze A."/>
            <person name="Malik S.B."/>
            <person name="Marsh M.E."/>
            <person name="Mackinder L."/>
            <person name="Mock T."/>
            <person name="Mueller-Roeber B."/>
            <person name="Pagarete A."/>
            <person name="Parker M."/>
            <person name="Probert I."/>
            <person name="Quesneville H."/>
            <person name="Raines C."/>
            <person name="Rensing S.A."/>
            <person name="Riano-Pachon D.M."/>
            <person name="Richier S."/>
            <person name="Rokitta S."/>
            <person name="Shiraiwa Y."/>
            <person name="Soanes D.M."/>
            <person name="van der Giezen M."/>
            <person name="Wahlund T.M."/>
            <person name="Williams B."/>
            <person name="Wilson W."/>
            <person name="Wolfe G."/>
            <person name="Wurch L.L."/>
        </authorList>
    </citation>
    <scope>NUCLEOTIDE SEQUENCE</scope>
</reference>